<reference evidence="1 2" key="1">
    <citation type="journal article" date="2013" name="BMC Genomics">
        <title>The miniature genome of a carnivorous plant Genlisea aurea contains a low number of genes and short non-coding sequences.</title>
        <authorList>
            <person name="Leushkin E.V."/>
            <person name="Sutormin R.A."/>
            <person name="Nabieva E.R."/>
            <person name="Penin A.A."/>
            <person name="Kondrashov A.S."/>
            <person name="Logacheva M.D."/>
        </authorList>
    </citation>
    <scope>NUCLEOTIDE SEQUENCE [LARGE SCALE GENOMIC DNA]</scope>
</reference>
<dbReference type="Proteomes" id="UP000015453">
    <property type="component" value="Unassembled WGS sequence"/>
</dbReference>
<dbReference type="EMBL" id="AUSU01002876">
    <property type="protein sequence ID" value="EPS67883.1"/>
    <property type="molecule type" value="Genomic_DNA"/>
</dbReference>
<evidence type="ECO:0000313" key="2">
    <source>
        <dbReference type="Proteomes" id="UP000015453"/>
    </source>
</evidence>
<comment type="caution">
    <text evidence="1">The sequence shown here is derived from an EMBL/GenBank/DDBJ whole genome shotgun (WGS) entry which is preliminary data.</text>
</comment>
<evidence type="ECO:0008006" key="3">
    <source>
        <dbReference type="Google" id="ProtNLM"/>
    </source>
</evidence>
<dbReference type="SUPFAM" id="SSF55961">
    <property type="entry name" value="Bet v1-like"/>
    <property type="match status" value="1"/>
</dbReference>
<name>S8DX90_9LAMI</name>
<dbReference type="InterPro" id="IPR023393">
    <property type="entry name" value="START-like_dom_sf"/>
</dbReference>
<feature type="non-terminal residue" evidence="1">
    <location>
        <position position="219"/>
    </location>
</feature>
<evidence type="ECO:0000313" key="1">
    <source>
        <dbReference type="EMBL" id="EPS67883.1"/>
    </source>
</evidence>
<organism evidence="1 2">
    <name type="scientific">Genlisea aurea</name>
    <dbReference type="NCBI Taxonomy" id="192259"/>
    <lineage>
        <taxon>Eukaryota</taxon>
        <taxon>Viridiplantae</taxon>
        <taxon>Streptophyta</taxon>
        <taxon>Embryophyta</taxon>
        <taxon>Tracheophyta</taxon>
        <taxon>Spermatophyta</taxon>
        <taxon>Magnoliopsida</taxon>
        <taxon>eudicotyledons</taxon>
        <taxon>Gunneridae</taxon>
        <taxon>Pentapetalae</taxon>
        <taxon>asterids</taxon>
        <taxon>lamiids</taxon>
        <taxon>Lamiales</taxon>
        <taxon>Lentibulariaceae</taxon>
        <taxon>Genlisea</taxon>
    </lineage>
</organism>
<dbReference type="OrthoDB" id="17317at2759"/>
<dbReference type="PANTHER" id="PTHR34560:SF1">
    <property type="entry name" value="START DOMAIN-CONTAINING PROTEIN"/>
    <property type="match status" value="1"/>
</dbReference>
<accession>S8DX90</accession>
<keyword evidence="2" id="KW-1185">Reference proteome</keyword>
<protein>
    <recommendedName>
        <fullName evidence="3">START domain-containing protein</fullName>
    </recommendedName>
</protein>
<feature type="non-terminal residue" evidence="1">
    <location>
        <position position="1"/>
    </location>
</feature>
<proteinExistence type="predicted"/>
<gene>
    <name evidence="1" type="ORF">M569_06892</name>
</gene>
<dbReference type="AlphaFoldDB" id="S8DX90"/>
<sequence>IKKDTDEFRIMYREGPVGTPFHELLVEGYVDGPVDVCLCVAWETDLYKEWWPQVSIPSFKIISSECLKRTGHGEQISVVRMKLPWPLSTREAAVHFFTLGFFEDDLIVVLFNSISDSTAQALQIPEEDSAVRIDVVGGFVQQKIDANKSYFRHVLRVVSTIDVKLDIVPPALINFVSRQILASGFKLYKKEVDHVSKGHEKFIPYLNEPIYDRLREALY</sequence>
<dbReference type="PANTHER" id="PTHR34560">
    <property type="entry name" value="POLYKETIDE CYCLASE/DEHYDRASE/LIPID TRANSPORT SUPERFAMILY PROTEIN"/>
    <property type="match status" value="1"/>
</dbReference>
<dbReference type="Gene3D" id="3.30.530.20">
    <property type="match status" value="1"/>
</dbReference>